<organism evidence="4 5">
    <name type="scientific">Alteromonas confluentis</name>
    <dbReference type="NCBI Taxonomy" id="1656094"/>
    <lineage>
        <taxon>Bacteria</taxon>
        <taxon>Pseudomonadati</taxon>
        <taxon>Pseudomonadota</taxon>
        <taxon>Gammaproteobacteria</taxon>
        <taxon>Alteromonadales</taxon>
        <taxon>Alteromonadaceae</taxon>
        <taxon>Alteromonas/Salinimonas group</taxon>
        <taxon>Alteromonas</taxon>
    </lineage>
</organism>
<dbReference type="PROSITE" id="PS50887">
    <property type="entry name" value="GGDEF"/>
    <property type="match status" value="1"/>
</dbReference>
<dbReference type="InterPro" id="IPR000014">
    <property type="entry name" value="PAS"/>
</dbReference>
<dbReference type="InterPro" id="IPR043128">
    <property type="entry name" value="Rev_trsase/Diguanyl_cyclase"/>
</dbReference>
<keyword evidence="5" id="KW-1185">Reference proteome</keyword>
<dbReference type="InterPro" id="IPR013656">
    <property type="entry name" value="PAS_4"/>
</dbReference>
<evidence type="ECO:0000259" key="1">
    <source>
        <dbReference type="PROSITE" id="PS50113"/>
    </source>
</evidence>
<dbReference type="SUPFAM" id="SSF55073">
    <property type="entry name" value="Nucleotide cyclase"/>
    <property type="match status" value="1"/>
</dbReference>
<dbReference type="STRING" id="1656094.BFC18_20925"/>
<comment type="caution">
    <text evidence="4">The sequence shown here is derived from an EMBL/GenBank/DDBJ whole genome shotgun (WGS) entry which is preliminary data.</text>
</comment>
<dbReference type="Pfam" id="PF08448">
    <property type="entry name" value="PAS_4"/>
    <property type="match status" value="1"/>
</dbReference>
<dbReference type="Gene3D" id="3.30.70.270">
    <property type="match status" value="1"/>
</dbReference>
<accession>A0A1E7Z720</accession>
<dbReference type="PROSITE" id="PS50883">
    <property type="entry name" value="EAL"/>
    <property type="match status" value="1"/>
</dbReference>
<dbReference type="AlphaFoldDB" id="A0A1E7Z720"/>
<gene>
    <name evidence="4" type="ORF">BFC18_20925</name>
</gene>
<dbReference type="CDD" id="cd01948">
    <property type="entry name" value="EAL"/>
    <property type="match status" value="1"/>
</dbReference>
<dbReference type="EMBL" id="MDHN01000041">
    <property type="protein sequence ID" value="OFC69184.1"/>
    <property type="molecule type" value="Genomic_DNA"/>
</dbReference>
<protein>
    <recommendedName>
        <fullName evidence="6">Diguanylate cyclase</fullName>
    </recommendedName>
</protein>
<dbReference type="SMART" id="SM00052">
    <property type="entry name" value="EAL"/>
    <property type="match status" value="1"/>
</dbReference>
<dbReference type="Gene3D" id="3.20.20.450">
    <property type="entry name" value="EAL domain"/>
    <property type="match status" value="1"/>
</dbReference>
<dbReference type="InterPro" id="IPR029787">
    <property type="entry name" value="Nucleotide_cyclase"/>
</dbReference>
<sequence length="663" mass="75298">MIEMGSSTALISPQKDVRDLIVELNDGFTAYYDRDLELCRASERLSQFAYGSLIPRILTKKDISLLNAGPIVVSIEKLIGYHCVLSATAIPEEPYALSIFSDNKGITKIAHDLPIGIINVDSNWDAVFVNGHCADMMKTSIDELLGRGWAEFLPENTIRDMQAHIMDKELRRSVYQSKAEFITPLGKVFIFSVQLSAHFDHRDKFINATVTVSDITSEHQAQSQLQYLADHDPLTELLNRSAFIRKVEEMDEAKFANSLFVFIDLDKFKEINDTLGHKAGDKVLQVVSRKIRSIVREHDMTARFGGDEFVICLPGIDKHSTVGNVAKKISDSLNRMAAIDGREQQISCSIGIAWTPMIHFDKEMGRSEKVQAMVHAADQGMYEVKKGGFSNEHFKIYDVNLSEQLKWLKSQRKELSEILNNNDVNCHYQPIYGLDGKIMSVEALIRFRQPLQYFKSIEDIITFAKLNDFDRQLLSMALDRALEGFAGLLNSNPDLRLNLNVDVSQLEVGNFTSRISRLCTVHKIPLTSVCVEITELMLERNSQRVEKQIELLVNQGFLISMDDFGTGYSSFKRLMHYNFDELKIDRYFISNMLETDKFQKTLIAMIAMGKSLDLQILAEGVETEEQFTRCKKMGVHLFQGFYFSPPVDSDTLKKILNDQKLAS</sequence>
<proteinExistence type="predicted"/>
<evidence type="ECO:0000259" key="3">
    <source>
        <dbReference type="PROSITE" id="PS50887"/>
    </source>
</evidence>
<dbReference type="Gene3D" id="3.30.450.20">
    <property type="entry name" value="PAS domain"/>
    <property type="match status" value="1"/>
</dbReference>
<evidence type="ECO:0000259" key="2">
    <source>
        <dbReference type="PROSITE" id="PS50883"/>
    </source>
</evidence>
<dbReference type="NCBIfam" id="TIGR00254">
    <property type="entry name" value="GGDEF"/>
    <property type="match status" value="1"/>
</dbReference>
<dbReference type="SUPFAM" id="SSF55785">
    <property type="entry name" value="PYP-like sensor domain (PAS domain)"/>
    <property type="match status" value="1"/>
</dbReference>
<dbReference type="Pfam" id="PF00563">
    <property type="entry name" value="EAL"/>
    <property type="match status" value="1"/>
</dbReference>
<dbReference type="CDD" id="cd00130">
    <property type="entry name" value="PAS"/>
    <property type="match status" value="1"/>
</dbReference>
<dbReference type="InterPro" id="IPR000160">
    <property type="entry name" value="GGDEF_dom"/>
</dbReference>
<dbReference type="PROSITE" id="PS50113">
    <property type="entry name" value="PAC"/>
    <property type="match status" value="1"/>
</dbReference>
<dbReference type="CDD" id="cd01949">
    <property type="entry name" value="GGDEF"/>
    <property type="match status" value="1"/>
</dbReference>
<dbReference type="InterPro" id="IPR001633">
    <property type="entry name" value="EAL_dom"/>
</dbReference>
<dbReference type="PANTHER" id="PTHR44757">
    <property type="entry name" value="DIGUANYLATE CYCLASE DGCP"/>
    <property type="match status" value="1"/>
</dbReference>
<dbReference type="InterPro" id="IPR052155">
    <property type="entry name" value="Biofilm_reg_signaling"/>
</dbReference>
<evidence type="ECO:0000313" key="5">
    <source>
        <dbReference type="Proteomes" id="UP000175691"/>
    </source>
</evidence>
<feature type="domain" description="PAC" evidence="1">
    <location>
        <begin position="175"/>
        <end position="227"/>
    </location>
</feature>
<dbReference type="NCBIfam" id="TIGR00229">
    <property type="entry name" value="sensory_box"/>
    <property type="match status" value="1"/>
</dbReference>
<evidence type="ECO:0008006" key="6">
    <source>
        <dbReference type="Google" id="ProtNLM"/>
    </source>
</evidence>
<dbReference type="InterPro" id="IPR035965">
    <property type="entry name" value="PAS-like_dom_sf"/>
</dbReference>
<dbReference type="InterPro" id="IPR000700">
    <property type="entry name" value="PAS-assoc_C"/>
</dbReference>
<name>A0A1E7Z720_9ALTE</name>
<dbReference type="Pfam" id="PF00990">
    <property type="entry name" value="GGDEF"/>
    <property type="match status" value="1"/>
</dbReference>
<reference evidence="4 5" key="1">
    <citation type="submission" date="2016-08" db="EMBL/GenBank/DDBJ databases">
        <authorList>
            <person name="Seilhamer J.J."/>
        </authorList>
    </citation>
    <scope>NUCLEOTIDE SEQUENCE [LARGE SCALE GENOMIC DNA]</scope>
    <source>
        <strain evidence="4 5">KCTC 42603</strain>
    </source>
</reference>
<dbReference type="Proteomes" id="UP000175691">
    <property type="component" value="Unassembled WGS sequence"/>
</dbReference>
<dbReference type="InterPro" id="IPR035919">
    <property type="entry name" value="EAL_sf"/>
</dbReference>
<dbReference type="SUPFAM" id="SSF141868">
    <property type="entry name" value="EAL domain-like"/>
    <property type="match status" value="1"/>
</dbReference>
<dbReference type="PANTHER" id="PTHR44757:SF2">
    <property type="entry name" value="BIOFILM ARCHITECTURE MAINTENANCE PROTEIN MBAA"/>
    <property type="match status" value="1"/>
</dbReference>
<feature type="domain" description="GGDEF" evidence="3">
    <location>
        <begin position="256"/>
        <end position="399"/>
    </location>
</feature>
<feature type="domain" description="EAL" evidence="2">
    <location>
        <begin position="408"/>
        <end position="660"/>
    </location>
</feature>
<dbReference type="SMART" id="SM00267">
    <property type="entry name" value="GGDEF"/>
    <property type="match status" value="1"/>
</dbReference>
<evidence type="ECO:0000313" key="4">
    <source>
        <dbReference type="EMBL" id="OFC69184.1"/>
    </source>
</evidence>